<dbReference type="GeneID" id="94232838"/>
<keyword evidence="1" id="KW-1133">Transmembrane helix</keyword>
<organism evidence="2 3">
    <name type="scientific">Vibrio atlanticus</name>
    <dbReference type="NCBI Taxonomy" id="693153"/>
    <lineage>
        <taxon>Bacteria</taxon>
        <taxon>Pseudomonadati</taxon>
        <taxon>Pseudomonadota</taxon>
        <taxon>Gammaproteobacteria</taxon>
        <taxon>Vibrionales</taxon>
        <taxon>Vibrionaceae</taxon>
        <taxon>Vibrio</taxon>
    </lineage>
</organism>
<dbReference type="AlphaFoldDB" id="A0A1C3IK28"/>
<feature type="transmembrane region" description="Helical" evidence="1">
    <location>
        <begin position="20"/>
        <end position="44"/>
    </location>
</feature>
<proteinExistence type="predicted"/>
<sequence length="57" mass="6086">MESVTLTADQITMIAQAFAIYGFIGVLGALFFYDLVCAVVGRVLRRFGSTNGKAPQG</sequence>
<name>A0A1C3IK28_9VIBR</name>
<gene>
    <name evidence="2" type="ORF">VAT7223_00792</name>
</gene>
<dbReference type="RefSeq" id="WP_167351939.1">
    <property type="nucleotide sequence ID" value="NZ_AP025460.1"/>
</dbReference>
<keyword evidence="1" id="KW-0472">Membrane</keyword>
<keyword evidence="1" id="KW-0812">Transmembrane</keyword>
<dbReference type="EMBL" id="FLQP01000010">
    <property type="protein sequence ID" value="SBS61698.1"/>
    <property type="molecule type" value="Genomic_DNA"/>
</dbReference>
<dbReference type="Proteomes" id="UP000092876">
    <property type="component" value="Unassembled WGS sequence"/>
</dbReference>
<accession>A0A1C3IK28</accession>
<evidence type="ECO:0000256" key="1">
    <source>
        <dbReference type="SAM" id="Phobius"/>
    </source>
</evidence>
<evidence type="ECO:0000313" key="2">
    <source>
        <dbReference type="EMBL" id="SBS61698.1"/>
    </source>
</evidence>
<protein>
    <submittedName>
        <fullName evidence="2">Uncharacterized protein</fullName>
    </submittedName>
</protein>
<reference evidence="3" key="1">
    <citation type="submission" date="2016-06" db="EMBL/GenBank/DDBJ databases">
        <authorList>
            <person name="Rodrigo-Torres Lidia"/>
            <person name="Arahal R.David."/>
        </authorList>
    </citation>
    <scope>NUCLEOTIDE SEQUENCE [LARGE SCALE GENOMIC DNA]</scope>
    <source>
        <strain evidence="3">CECT 7223</strain>
    </source>
</reference>
<evidence type="ECO:0000313" key="3">
    <source>
        <dbReference type="Proteomes" id="UP000092876"/>
    </source>
</evidence>